<dbReference type="InterPro" id="IPR050741">
    <property type="entry name" value="Acyl-CoA_dehydrogenase"/>
</dbReference>
<evidence type="ECO:0000313" key="12">
    <source>
        <dbReference type="Proteomes" id="UP000186583"/>
    </source>
</evidence>
<evidence type="ECO:0000256" key="1">
    <source>
        <dbReference type="ARBA" id="ARBA00001974"/>
    </source>
</evidence>
<reference evidence="11 12" key="1">
    <citation type="submission" date="2016-11" db="EMBL/GenBank/DDBJ databases">
        <title>Draft Genome Assembly of Colletotrichum chlorophyti a pathogen of herbaceous plants.</title>
        <authorList>
            <person name="Gan P."/>
            <person name="Narusaka M."/>
            <person name="Tsushima A."/>
            <person name="Narusaka Y."/>
            <person name="Takano Y."/>
            <person name="Shirasu K."/>
        </authorList>
    </citation>
    <scope>NUCLEOTIDE SEQUENCE [LARGE SCALE GENOMIC DNA]</scope>
    <source>
        <strain evidence="11 12">NTL11</strain>
    </source>
</reference>
<name>A0A1Q8RCF0_9PEZI</name>
<protein>
    <submittedName>
        <fullName evidence="11">Putative acyl-CoA dehydrogenase YngJ 4</fullName>
    </submittedName>
</protein>
<dbReference type="InterPro" id="IPR046373">
    <property type="entry name" value="Acyl-CoA_Oxase/DH_mid-dom_sf"/>
</dbReference>
<dbReference type="Gene3D" id="2.40.110.10">
    <property type="entry name" value="Butyryl-CoA Dehydrogenase, subunit A, domain 2"/>
    <property type="match status" value="1"/>
</dbReference>
<dbReference type="PROSITE" id="PS00072">
    <property type="entry name" value="ACYL_COA_DH_1"/>
    <property type="match status" value="1"/>
</dbReference>
<dbReference type="InterPro" id="IPR037069">
    <property type="entry name" value="AcylCoA_DH/ox_N_sf"/>
</dbReference>
<evidence type="ECO:0000256" key="3">
    <source>
        <dbReference type="ARBA" id="ARBA00022630"/>
    </source>
</evidence>
<keyword evidence="4 6" id="KW-0274">FAD</keyword>
<evidence type="ECO:0000259" key="9">
    <source>
        <dbReference type="Pfam" id="PF02770"/>
    </source>
</evidence>
<feature type="domain" description="Acyl-CoA oxidase/dehydrogenase middle" evidence="9">
    <location>
        <begin position="166"/>
        <end position="261"/>
    </location>
</feature>
<feature type="domain" description="Acyl-CoA dehydrogenase/oxidase N-terminal" evidence="10">
    <location>
        <begin position="40"/>
        <end position="159"/>
    </location>
</feature>
<dbReference type="Gene3D" id="1.20.140.10">
    <property type="entry name" value="Butyryl-CoA Dehydrogenase, subunit A, domain 3"/>
    <property type="match status" value="1"/>
</dbReference>
<evidence type="ECO:0000256" key="5">
    <source>
        <dbReference type="ARBA" id="ARBA00023002"/>
    </source>
</evidence>
<dbReference type="InterPro" id="IPR009100">
    <property type="entry name" value="AcylCoA_DH/oxidase_NM_dom_sf"/>
</dbReference>
<dbReference type="STRING" id="708187.A0A1Q8RCF0"/>
<comment type="cofactor">
    <cofactor evidence="1 6">
        <name>FAD</name>
        <dbReference type="ChEBI" id="CHEBI:57692"/>
    </cofactor>
</comment>
<dbReference type="InterPro" id="IPR013786">
    <property type="entry name" value="AcylCoA_DH/ox_N"/>
</dbReference>
<dbReference type="GO" id="GO:0033539">
    <property type="term" value="P:fatty acid beta-oxidation using acyl-CoA dehydrogenase"/>
    <property type="evidence" value="ECO:0007669"/>
    <property type="project" value="TreeGrafter"/>
</dbReference>
<evidence type="ECO:0000256" key="7">
    <source>
        <dbReference type="SAM" id="MobiDB-lite"/>
    </source>
</evidence>
<dbReference type="SUPFAM" id="SSF56645">
    <property type="entry name" value="Acyl-CoA dehydrogenase NM domain-like"/>
    <property type="match status" value="1"/>
</dbReference>
<dbReference type="GO" id="GO:0050660">
    <property type="term" value="F:flavin adenine dinucleotide binding"/>
    <property type="evidence" value="ECO:0007669"/>
    <property type="project" value="InterPro"/>
</dbReference>
<dbReference type="InterPro" id="IPR036250">
    <property type="entry name" value="AcylCo_DH-like_C"/>
</dbReference>
<dbReference type="GO" id="GO:0003995">
    <property type="term" value="F:acyl-CoA dehydrogenase activity"/>
    <property type="evidence" value="ECO:0007669"/>
    <property type="project" value="InterPro"/>
</dbReference>
<evidence type="ECO:0000256" key="4">
    <source>
        <dbReference type="ARBA" id="ARBA00022827"/>
    </source>
</evidence>
<dbReference type="GO" id="GO:0005737">
    <property type="term" value="C:cytoplasm"/>
    <property type="evidence" value="ECO:0007669"/>
    <property type="project" value="TreeGrafter"/>
</dbReference>
<gene>
    <name evidence="11" type="ORF">CCHL11_09249</name>
</gene>
<dbReference type="EMBL" id="MPGH01000236">
    <property type="protein sequence ID" value="OLN82015.1"/>
    <property type="molecule type" value="Genomic_DNA"/>
</dbReference>
<keyword evidence="12" id="KW-1185">Reference proteome</keyword>
<feature type="region of interest" description="Disordered" evidence="7">
    <location>
        <begin position="1"/>
        <end position="20"/>
    </location>
</feature>
<comment type="caution">
    <text evidence="11">The sequence shown here is derived from an EMBL/GenBank/DDBJ whole genome shotgun (WGS) entry which is preliminary data.</text>
</comment>
<evidence type="ECO:0000256" key="6">
    <source>
        <dbReference type="RuleBase" id="RU362125"/>
    </source>
</evidence>
<comment type="similarity">
    <text evidence="2 6">Belongs to the acyl-CoA dehydrogenase family.</text>
</comment>
<organism evidence="11 12">
    <name type="scientific">Colletotrichum chlorophyti</name>
    <dbReference type="NCBI Taxonomy" id="708187"/>
    <lineage>
        <taxon>Eukaryota</taxon>
        <taxon>Fungi</taxon>
        <taxon>Dikarya</taxon>
        <taxon>Ascomycota</taxon>
        <taxon>Pezizomycotina</taxon>
        <taxon>Sordariomycetes</taxon>
        <taxon>Hypocreomycetidae</taxon>
        <taxon>Glomerellales</taxon>
        <taxon>Glomerellaceae</taxon>
        <taxon>Colletotrichum</taxon>
    </lineage>
</organism>
<dbReference type="Gene3D" id="1.10.540.10">
    <property type="entry name" value="Acyl-CoA dehydrogenase/oxidase, N-terminal domain"/>
    <property type="match status" value="1"/>
</dbReference>
<dbReference type="Pfam" id="PF02770">
    <property type="entry name" value="Acyl-CoA_dh_M"/>
    <property type="match status" value="1"/>
</dbReference>
<dbReference type="InterPro" id="IPR006089">
    <property type="entry name" value="Acyl-CoA_DH_CS"/>
</dbReference>
<evidence type="ECO:0000313" key="11">
    <source>
        <dbReference type="EMBL" id="OLN82015.1"/>
    </source>
</evidence>
<dbReference type="Pfam" id="PF02771">
    <property type="entry name" value="Acyl-CoA_dh_N"/>
    <property type="match status" value="1"/>
</dbReference>
<proteinExistence type="inferred from homology"/>
<evidence type="ECO:0000256" key="2">
    <source>
        <dbReference type="ARBA" id="ARBA00009347"/>
    </source>
</evidence>
<keyword evidence="3 6" id="KW-0285">Flavoprotein</keyword>
<dbReference type="Pfam" id="PF00441">
    <property type="entry name" value="Acyl-CoA_dh_1"/>
    <property type="match status" value="1"/>
</dbReference>
<accession>A0A1Q8RCF0</accession>
<dbReference type="SUPFAM" id="SSF47203">
    <property type="entry name" value="Acyl-CoA dehydrogenase C-terminal domain-like"/>
    <property type="match status" value="1"/>
</dbReference>
<dbReference type="Proteomes" id="UP000186583">
    <property type="component" value="Unassembled WGS sequence"/>
</dbReference>
<dbReference type="InterPro" id="IPR006091">
    <property type="entry name" value="Acyl-CoA_Oxase/DH_mid-dom"/>
</dbReference>
<sequence>MTDPALKPAGPGNGRTAKGSLAPWSEPAWFGALESPYYNDSHRQFQAYVRDFVDTHLLPHAQEWEAAGEAPLSARLQFAKSGLAFLDVTREYRPDELMTVAGIPFDQLDVFHELILMDEMARVPSGVPLALAGASNVGAPPIAAAGTEEQKRRWLPGLFTWKTSFCLAITEPTAGSDVSAIRATAKKSPDGAYYIVNGRKKWVTGAPWATHMTTAVRMGEPGRRGISLLVVPLDLPGITIRKIHNSGHNAGGSSWVILEDVKVPVDHLLGKENGAFPIIMRNFNKERFILTVDCNRQARVCLSEALQHAHDRETFGKPLASHQIIRHKITTLAREIEGHWAWLEQIAYHVRIHGWQTKDVASRIALAKIQGGRIVERAVRESQQIHGGMGFERGVTMTEQISRDLRLKVVGGGSEEILSDLAWREEHKCCLDRGAKL</sequence>
<keyword evidence="5 6" id="KW-0560">Oxidoreductase</keyword>
<evidence type="ECO:0000259" key="8">
    <source>
        <dbReference type="Pfam" id="PF00441"/>
    </source>
</evidence>
<dbReference type="AlphaFoldDB" id="A0A1Q8RCF0"/>
<evidence type="ECO:0000259" key="10">
    <source>
        <dbReference type="Pfam" id="PF02771"/>
    </source>
</evidence>
<dbReference type="InterPro" id="IPR009075">
    <property type="entry name" value="AcylCo_DH/oxidase_C"/>
</dbReference>
<dbReference type="OrthoDB" id="10254877at2759"/>
<dbReference type="PANTHER" id="PTHR48083:SF28">
    <property type="entry name" value="ACYL-COA DEHYDROGENASE FAMILY PROTEIN (AFU_ORTHOLOGUE AFUA_6G10880)-RELATED"/>
    <property type="match status" value="1"/>
</dbReference>
<feature type="domain" description="Acyl-CoA dehydrogenase/oxidase C-terminal" evidence="8">
    <location>
        <begin position="276"/>
        <end position="420"/>
    </location>
</feature>
<dbReference type="PANTHER" id="PTHR48083">
    <property type="entry name" value="MEDIUM-CHAIN SPECIFIC ACYL-COA DEHYDROGENASE, MITOCHONDRIAL-RELATED"/>
    <property type="match status" value="1"/>
</dbReference>